<keyword evidence="2" id="KW-0479">Metal-binding</keyword>
<dbReference type="Gene3D" id="3.20.20.140">
    <property type="entry name" value="Metal-dependent hydrolases"/>
    <property type="match status" value="1"/>
</dbReference>
<dbReference type="InterPro" id="IPR011059">
    <property type="entry name" value="Metal-dep_hydrolase_composite"/>
</dbReference>
<protein>
    <submittedName>
        <fullName evidence="7">N-acetylglucosamine-6-phosphate deacetylase</fullName>
    </submittedName>
</protein>
<evidence type="ECO:0000313" key="7">
    <source>
        <dbReference type="EMBL" id="MDB6178265.1"/>
    </source>
</evidence>
<dbReference type="PIRSF" id="PIRSF038994">
    <property type="entry name" value="NagA"/>
    <property type="match status" value="1"/>
</dbReference>
<dbReference type="PANTHER" id="PTHR11113">
    <property type="entry name" value="N-ACETYLGLUCOSAMINE-6-PHOSPHATE DEACETYLASE"/>
    <property type="match status" value="1"/>
</dbReference>
<dbReference type="Pfam" id="PF01979">
    <property type="entry name" value="Amidohydro_1"/>
    <property type="match status" value="1"/>
</dbReference>
<evidence type="ECO:0000256" key="2">
    <source>
        <dbReference type="ARBA" id="ARBA00022723"/>
    </source>
</evidence>
<dbReference type="RefSeq" id="WP_271889387.1">
    <property type="nucleotide sequence ID" value="NZ_JAQBIE010000014.1"/>
</dbReference>
<evidence type="ECO:0000256" key="5">
    <source>
        <dbReference type="PIRNR" id="PIRNR038994"/>
    </source>
</evidence>
<dbReference type="SUPFAM" id="SSF51556">
    <property type="entry name" value="Metallo-dependent hydrolases"/>
    <property type="match status" value="1"/>
</dbReference>
<evidence type="ECO:0000259" key="6">
    <source>
        <dbReference type="Pfam" id="PF01979"/>
    </source>
</evidence>
<gene>
    <name evidence="7" type="ORF">PAF17_12240</name>
</gene>
<dbReference type="PANTHER" id="PTHR11113:SF14">
    <property type="entry name" value="N-ACETYLGLUCOSAMINE-6-PHOSPHATE DEACETYLASE"/>
    <property type="match status" value="1"/>
</dbReference>
<feature type="domain" description="Amidohydrolase-related" evidence="6">
    <location>
        <begin position="28"/>
        <end position="320"/>
    </location>
</feature>
<dbReference type="InterPro" id="IPR006680">
    <property type="entry name" value="Amidohydro-rel"/>
</dbReference>
<comment type="similarity">
    <text evidence="1 5">Belongs to the metallo-dependent hydrolases superfamily. NagA family.</text>
</comment>
<keyword evidence="3 5" id="KW-0378">Hydrolase</keyword>
<reference evidence="7" key="1">
    <citation type="submission" date="2022-12" db="EMBL/GenBank/DDBJ databases">
        <title>Paracoccus onchidii sp. nov., isolated from a marine invertebrate from the South China Sea.</title>
        <authorList>
            <person name="Xu S."/>
            <person name="Liu Z."/>
            <person name="Xu Y."/>
        </authorList>
    </citation>
    <scope>NUCLEOTIDE SEQUENCE</scope>
    <source>
        <strain evidence="7">Z330</strain>
    </source>
</reference>
<sequence length="346" mass="36057">MAIEIANGKVAAFRPLGNDTADLQVGLISPQFVDLQVNGGGGVMVNSQPTPDGLRAIAAAHRSCGTGAILPTVITDSHDVIEAAAEAALATQGEPGLAGLHIEGPHLATERRGTHDAARIRPLDLKTVSLVERLRAANLPVMITLAPELADPDLFARLVASGAIVSGGHTQATAEETRTALDRGLGCFTHLYNAMPPMTSRAPGILGAALNSDAHAGIIVDGIHVTWDMIRIALRARPRKGLTFAVSDAMATVGGPNHFNLYGQKIFVRDGALINAEGSLAGAHIDLVKSLANLVNHVGLPLDEAIEMVCDIPCRVMGLPAPALPLGCAVTDLNILTNDFRKLDIS</sequence>
<dbReference type="EMBL" id="JAQBIE010000014">
    <property type="protein sequence ID" value="MDB6178265.1"/>
    <property type="molecule type" value="Genomic_DNA"/>
</dbReference>
<evidence type="ECO:0000256" key="3">
    <source>
        <dbReference type="ARBA" id="ARBA00022801"/>
    </source>
</evidence>
<evidence type="ECO:0000256" key="1">
    <source>
        <dbReference type="ARBA" id="ARBA00010716"/>
    </source>
</evidence>
<dbReference type="InterPro" id="IPR003764">
    <property type="entry name" value="GlcNAc_6-P_deAcase"/>
</dbReference>
<proteinExistence type="inferred from homology"/>
<evidence type="ECO:0000313" key="8">
    <source>
        <dbReference type="Proteomes" id="UP001165641"/>
    </source>
</evidence>
<dbReference type="Proteomes" id="UP001165641">
    <property type="component" value="Unassembled WGS sequence"/>
</dbReference>
<accession>A0ABT4ZG12</accession>
<organism evidence="7 8">
    <name type="scientific">Paracoccus onchidii</name>
    <dbReference type="NCBI Taxonomy" id="3017813"/>
    <lineage>
        <taxon>Bacteria</taxon>
        <taxon>Pseudomonadati</taxon>
        <taxon>Pseudomonadota</taxon>
        <taxon>Alphaproteobacteria</taxon>
        <taxon>Rhodobacterales</taxon>
        <taxon>Paracoccaceae</taxon>
        <taxon>Paracoccus</taxon>
    </lineage>
</organism>
<keyword evidence="4 5" id="KW-0119">Carbohydrate metabolism</keyword>
<dbReference type="InterPro" id="IPR032466">
    <property type="entry name" value="Metal_Hydrolase"/>
</dbReference>
<dbReference type="Gene3D" id="2.30.40.10">
    <property type="entry name" value="Urease, subunit C, domain 1"/>
    <property type="match status" value="1"/>
</dbReference>
<name>A0ABT4ZG12_9RHOB</name>
<keyword evidence="8" id="KW-1185">Reference proteome</keyword>
<comment type="caution">
    <text evidence="7">The sequence shown here is derived from an EMBL/GenBank/DDBJ whole genome shotgun (WGS) entry which is preliminary data.</text>
</comment>
<evidence type="ECO:0000256" key="4">
    <source>
        <dbReference type="ARBA" id="ARBA00023277"/>
    </source>
</evidence>